<dbReference type="Proteomes" id="UP000293874">
    <property type="component" value="Unassembled WGS sequence"/>
</dbReference>
<keyword evidence="3" id="KW-0732">Signal</keyword>
<keyword evidence="4" id="KW-0472">Membrane</keyword>
<comment type="caution">
    <text evidence="8">The sequence shown here is derived from an EMBL/GenBank/DDBJ whole genome shotgun (WGS) entry which is preliminary data.</text>
</comment>
<keyword evidence="9" id="KW-1185">Reference proteome</keyword>
<evidence type="ECO:0000259" key="7">
    <source>
        <dbReference type="Pfam" id="PF14322"/>
    </source>
</evidence>
<dbReference type="Pfam" id="PF14322">
    <property type="entry name" value="SusD-like_3"/>
    <property type="match status" value="1"/>
</dbReference>
<organism evidence="8 9">
    <name type="scientific">Pseudobacter ginsenosidimutans</name>
    <dbReference type="NCBI Taxonomy" id="661488"/>
    <lineage>
        <taxon>Bacteria</taxon>
        <taxon>Pseudomonadati</taxon>
        <taxon>Bacteroidota</taxon>
        <taxon>Chitinophagia</taxon>
        <taxon>Chitinophagales</taxon>
        <taxon>Chitinophagaceae</taxon>
        <taxon>Pseudobacter</taxon>
    </lineage>
</organism>
<dbReference type="InterPro" id="IPR011990">
    <property type="entry name" value="TPR-like_helical_dom_sf"/>
</dbReference>
<dbReference type="RefSeq" id="WP_158643971.1">
    <property type="nucleotide sequence ID" value="NZ_CP042431.1"/>
</dbReference>
<evidence type="ECO:0000259" key="6">
    <source>
        <dbReference type="Pfam" id="PF07980"/>
    </source>
</evidence>
<comment type="subcellular location">
    <subcellularLocation>
        <location evidence="1">Cell outer membrane</location>
    </subcellularLocation>
</comment>
<evidence type="ECO:0000256" key="4">
    <source>
        <dbReference type="ARBA" id="ARBA00023136"/>
    </source>
</evidence>
<accession>A0A4V2F1R4</accession>
<evidence type="ECO:0000256" key="2">
    <source>
        <dbReference type="ARBA" id="ARBA00006275"/>
    </source>
</evidence>
<dbReference type="InterPro" id="IPR033985">
    <property type="entry name" value="SusD-like_N"/>
</dbReference>
<gene>
    <name evidence="8" type="ORF">EV199_0536</name>
</gene>
<evidence type="ECO:0000313" key="8">
    <source>
        <dbReference type="EMBL" id="RZS74686.1"/>
    </source>
</evidence>
<dbReference type="CDD" id="cd08977">
    <property type="entry name" value="SusD"/>
    <property type="match status" value="1"/>
</dbReference>
<sequence>MLLNQKCFYTGFLITAILLLFASCKKWIQIPPPKNTIVTEQVFQDEAQAEGAMSGLYTMMINGEAAGAQPGIASNNYSAGYLTVATGQSSDELFPYRGSTILKDYLLATNKLTGLQDEAITPLWNSAYKTIYNANGIIEGIAATVSGTLSEKSRREFTAEAKFVRALSYFYLTNLFGDLPLALTIDFHQTVKVKKSTQAQVYEQIIKDLKDAIADMPSSYERGKGERIRPNKWAATALLARVYLYQKDYPAAAATATEVINEQVLYKLEPDLNKVFRANSTEAIWQLKQATTTNIRDATPEGYLLLPTTAHKSAAIYCLTDQLLQAFEAGDKRREDWVDSTDNTLSGSGQPPAFTFYPAKYKIGGANFNTGMPAEYYMVIRLAEMYLIRAEATANGALGGPADGVNDLNEIRRRAGLDELPSTITQDELIIAIEKERQVELFCEWAHRWMDLKRTGRAHDVISVIPMKQPWAGDHQFLYPIPRNDRRDNPLLSQNEGY</sequence>
<dbReference type="GO" id="GO:0009279">
    <property type="term" value="C:cell outer membrane"/>
    <property type="evidence" value="ECO:0007669"/>
    <property type="project" value="UniProtKB-SubCell"/>
</dbReference>
<evidence type="ECO:0000256" key="5">
    <source>
        <dbReference type="ARBA" id="ARBA00023237"/>
    </source>
</evidence>
<dbReference type="InterPro" id="IPR012944">
    <property type="entry name" value="SusD_RagB_dom"/>
</dbReference>
<feature type="domain" description="RagB/SusD" evidence="6">
    <location>
        <begin position="352"/>
        <end position="498"/>
    </location>
</feature>
<feature type="domain" description="SusD-like N-terminal" evidence="7">
    <location>
        <begin position="115"/>
        <end position="244"/>
    </location>
</feature>
<dbReference type="EMBL" id="SGXA01000001">
    <property type="protein sequence ID" value="RZS74686.1"/>
    <property type="molecule type" value="Genomic_DNA"/>
</dbReference>
<evidence type="ECO:0000313" key="9">
    <source>
        <dbReference type="Proteomes" id="UP000293874"/>
    </source>
</evidence>
<dbReference type="SUPFAM" id="SSF48452">
    <property type="entry name" value="TPR-like"/>
    <property type="match status" value="1"/>
</dbReference>
<evidence type="ECO:0000256" key="1">
    <source>
        <dbReference type="ARBA" id="ARBA00004442"/>
    </source>
</evidence>
<dbReference type="AlphaFoldDB" id="A0A4V2F1R4"/>
<dbReference type="PROSITE" id="PS51257">
    <property type="entry name" value="PROKAR_LIPOPROTEIN"/>
    <property type="match status" value="1"/>
</dbReference>
<comment type="similarity">
    <text evidence="2">Belongs to the SusD family.</text>
</comment>
<dbReference type="OrthoDB" id="625727at2"/>
<evidence type="ECO:0000256" key="3">
    <source>
        <dbReference type="ARBA" id="ARBA00022729"/>
    </source>
</evidence>
<proteinExistence type="inferred from homology"/>
<reference evidence="8 9" key="1">
    <citation type="submission" date="2019-02" db="EMBL/GenBank/DDBJ databases">
        <title>Genomic Encyclopedia of Type Strains, Phase IV (KMG-IV): sequencing the most valuable type-strain genomes for metagenomic binning, comparative biology and taxonomic classification.</title>
        <authorList>
            <person name="Goeker M."/>
        </authorList>
    </citation>
    <scope>NUCLEOTIDE SEQUENCE [LARGE SCALE GENOMIC DNA]</scope>
    <source>
        <strain evidence="8 9">DSM 18116</strain>
    </source>
</reference>
<name>A0A4V2F1R4_9BACT</name>
<dbReference type="Pfam" id="PF07980">
    <property type="entry name" value="SusD_RagB"/>
    <property type="match status" value="1"/>
</dbReference>
<protein>
    <submittedName>
        <fullName evidence="8">SusD-like starch-binding protein associating with outer membrane</fullName>
    </submittedName>
</protein>
<keyword evidence="5" id="KW-0998">Cell outer membrane</keyword>
<dbReference type="Gene3D" id="1.25.40.390">
    <property type="match status" value="1"/>
</dbReference>